<dbReference type="GO" id="GO:0015035">
    <property type="term" value="F:protein-disulfide reductase activity"/>
    <property type="evidence" value="ECO:0007669"/>
    <property type="project" value="InterPro"/>
</dbReference>
<dbReference type="AlphaFoldDB" id="A0A4R3J927"/>
<dbReference type="InterPro" id="IPR007263">
    <property type="entry name" value="DCC1-like"/>
</dbReference>
<protein>
    <submittedName>
        <fullName evidence="1">Uncharacterized protein DUF393</fullName>
    </submittedName>
</protein>
<evidence type="ECO:0000313" key="1">
    <source>
        <dbReference type="EMBL" id="TCS61466.1"/>
    </source>
</evidence>
<evidence type="ECO:0000313" key="2">
    <source>
        <dbReference type="Proteomes" id="UP000295696"/>
    </source>
</evidence>
<dbReference type="Proteomes" id="UP000295696">
    <property type="component" value="Unassembled WGS sequence"/>
</dbReference>
<keyword evidence="2" id="KW-1185">Reference proteome</keyword>
<comment type="caution">
    <text evidence="1">The sequence shown here is derived from an EMBL/GenBank/DDBJ whole genome shotgun (WGS) entry which is preliminary data.</text>
</comment>
<dbReference type="OrthoDB" id="9801773at2"/>
<reference evidence="1 2" key="1">
    <citation type="submission" date="2019-03" db="EMBL/GenBank/DDBJ databases">
        <title>Genomic Encyclopedia of Type Strains, Phase IV (KMG-IV): sequencing the most valuable type-strain genomes for metagenomic binning, comparative biology and taxonomic classification.</title>
        <authorList>
            <person name="Goeker M."/>
        </authorList>
    </citation>
    <scope>NUCLEOTIDE SEQUENCE [LARGE SCALE GENOMIC DNA]</scope>
    <source>
        <strain evidence="1 2">DSM 104836</strain>
    </source>
</reference>
<sequence>MTQAPKTRALYNGDCPVCNSEMCAYAAYSEETALPIAFDDLNKIDLSHWGVTEEAATRLLHVIHDGKLYKGFDAFLVLWSQMPRYRILAKIARLPGLFQLLDWGYEHVVARIIYERHMRRKAKGLVGAE</sequence>
<dbReference type="RefSeq" id="WP_132246355.1">
    <property type="nucleotide sequence ID" value="NZ_CBDUOC010000151.1"/>
</dbReference>
<name>A0A4R3J927_9RHOB</name>
<organism evidence="1 2">
    <name type="scientific">Primorskyibacter sedentarius</name>
    <dbReference type="NCBI Taxonomy" id="745311"/>
    <lineage>
        <taxon>Bacteria</taxon>
        <taxon>Pseudomonadati</taxon>
        <taxon>Pseudomonadota</taxon>
        <taxon>Alphaproteobacteria</taxon>
        <taxon>Rhodobacterales</taxon>
        <taxon>Roseobacteraceae</taxon>
        <taxon>Primorskyibacter</taxon>
    </lineage>
</organism>
<proteinExistence type="predicted"/>
<accession>A0A4R3J927</accession>
<dbReference type="EMBL" id="SLZU01000011">
    <property type="protein sequence ID" value="TCS61466.1"/>
    <property type="molecule type" value="Genomic_DNA"/>
</dbReference>
<gene>
    <name evidence="1" type="ORF">EDD52_11163</name>
</gene>
<dbReference type="Pfam" id="PF04134">
    <property type="entry name" value="DCC1-like"/>
    <property type="match status" value="1"/>
</dbReference>